<keyword evidence="1" id="KW-1133">Transmembrane helix</keyword>
<evidence type="ECO:0000256" key="1">
    <source>
        <dbReference type="SAM" id="Phobius"/>
    </source>
</evidence>
<dbReference type="PANTHER" id="PTHR37159:SF1">
    <property type="entry name" value="GH11867P"/>
    <property type="match status" value="1"/>
</dbReference>
<keyword evidence="1" id="KW-0472">Membrane</keyword>
<accession>A0ABQ8IRX1</accession>
<dbReference type="EMBL" id="NJHN03000123">
    <property type="protein sequence ID" value="KAH9413071.1"/>
    <property type="molecule type" value="Genomic_DNA"/>
</dbReference>
<evidence type="ECO:0000313" key="2">
    <source>
        <dbReference type="EMBL" id="KAH9413071.1"/>
    </source>
</evidence>
<proteinExistence type="predicted"/>
<dbReference type="PANTHER" id="PTHR37159">
    <property type="entry name" value="GH11867P"/>
    <property type="match status" value="1"/>
</dbReference>
<feature type="transmembrane region" description="Helical" evidence="1">
    <location>
        <begin position="279"/>
        <end position="298"/>
    </location>
</feature>
<organism evidence="2 3">
    <name type="scientific">Dermatophagoides pteronyssinus</name>
    <name type="common">European house dust mite</name>
    <dbReference type="NCBI Taxonomy" id="6956"/>
    <lineage>
        <taxon>Eukaryota</taxon>
        <taxon>Metazoa</taxon>
        <taxon>Ecdysozoa</taxon>
        <taxon>Arthropoda</taxon>
        <taxon>Chelicerata</taxon>
        <taxon>Arachnida</taxon>
        <taxon>Acari</taxon>
        <taxon>Acariformes</taxon>
        <taxon>Sarcoptiformes</taxon>
        <taxon>Astigmata</taxon>
        <taxon>Psoroptidia</taxon>
        <taxon>Analgoidea</taxon>
        <taxon>Pyroglyphidae</taxon>
        <taxon>Dermatophagoidinae</taxon>
        <taxon>Dermatophagoides</taxon>
    </lineage>
</organism>
<sequence length="330" mass="39401">MSIIDESYEKFHSIGSKLPINYAKNDENHLPPWININQIQRIRSLYKQYSYSLFMAHITGLLVLIFNPFIYKTLNATGKSKNLVTLFYRYYYTAKFVRDWYKNKIWVKGDCSYETIQLVKNMHANVSDKQNEGKIVNKDIMEISCADMTITQWAFIGLLVLYPEKVGFSTKREDIELVIHFWAVIGYMLGIEDEYNLCIGNLDTVRQRCQIIMENDQRPYVKNFDKDSAKMVEKILISLNQFVIGAKFKPFIKYIFDMMNIEKSLPITMNRMDMFIYRVLMYILQNLYFNYVIIRFLINQYYELVWFVLKSKTVQQYIANRLRKMDQSMN</sequence>
<feature type="transmembrane region" description="Helical" evidence="1">
    <location>
        <begin position="51"/>
        <end position="71"/>
    </location>
</feature>
<keyword evidence="1" id="KW-0812">Transmembrane</keyword>
<keyword evidence="3" id="KW-1185">Reference proteome</keyword>
<dbReference type="Proteomes" id="UP000887458">
    <property type="component" value="Unassembled WGS sequence"/>
</dbReference>
<protein>
    <recommendedName>
        <fullName evidence="4">ER-bound oxygenase mpaB/mpaB'/Rubber oxygenase catalytic domain-containing protein</fullName>
    </recommendedName>
</protein>
<evidence type="ECO:0000313" key="3">
    <source>
        <dbReference type="Proteomes" id="UP000887458"/>
    </source>
</evidence>
<comment type="caution">
    <text evidence="2">The sequence shown here is derived from an EMBL/GenBank/DDBJ whole genome shotgun (WGS) entry which is preliminary data.</text>
</comment>
<gene>
    <name evidence="2" type="ORF">DERP_006757</name>
</gene>
<reference evidence="2 3" key="1">
    <citation type="journal article" date="2018" name="J. Allergy Clin. Immunol.">
        <title>High-quality assembly of Dermatophagoides pteronyssinus genome and transcriptome reveals a wide range of novel allergens.</title>
        <authorList>
            <person name="Liu X.Y."/>
            <person name="Yang K.Y."/>
            <person name="Wang M.Q."/>
            <person name="Kwok J.S."/>
            <person name="Zeng X."/>
            <person name="Yang Z."/>
            <person name="Xiao X.J."/>
            <person name="Lau C.P."/>
            <person name="Li Y."/>
            <person name="Huang Z.M."/>
            <person name="Ba J.G."/>
            <person name="Yim A.K."/>
            <person name="Ouyang C.Y."/>
            <person name="Ngai S.M."/>
            <person name="Chan T.F."/>
            <person name="Leung E.L."/>
            <person name="Liu L."/>
            <person name="Liu Z.G."/>
            <person name="Tsui S.K."/>
        </authorList>
    </citation>
    <scope>NUCLEOTIDE SEQUENCE [LARGE SCALE GENOMIC DNA]</scope>
    <source>
        <strain evidence="2">Derp</strain>
    </source>
</reference>
<name>A0ABQ8IRX1_DERPT</name>
<reference evidence="2 3" key="2">
    <citation type="journal article" date="2022" name="Mol. Biol. Evol.">
        <title>Comparative Genomics Reveals Insights into the Divergent Evolution of Astigmatic Mites and Household Pest Adaptations.</title>
        <authorList>
            <person name="Xiong Q."/>
            <person name="Wan A.T."/>
            <person name="Liu X."/>
            <person name="Fung C.S."/>
            <person name="Xiao X."/>
            <person name="Malainual N."/>
            <person name="Hou J."/>
            <person name="Wang L."/>
            <person name="Wang M."/>
            <person name="Yang K.Y."/>
            <person name="Cui Y."/>
            <person name="Leung E.L."/>
            <person name="Nong W."/>
            <person name="Shin S.K."/>
            <person name="Au S.W."/>
            <person name="Jeong K.Y."/>
            <person name="Chew F.T."/>
            <person name="Hui J.H."/>
            <person name="Leung T.F."/>
            <person name="Tungtrongchitr A."/>
            <person name="Zhong N."/>
            <person name="Liu Z."/>
            <person name="Tsui S.K."/>
        </authorList>
    </citation>
    <scope>NUCLEOTIDE SEQUENCE [LARGE SCALE GENOMIC DNA]</scope>
    <source>
        <strain evidence="2">Derp</strain>
    </source>
</reference>
<evidence type="ECO:0008006" key="4">
    <source>
        <dbReference type="Google" id="ProtNLM"/>
    </source>
</evidence>